<reference evidence="1 2" key="1">
    <citation type="submission" date="2016-10" db="EMBL/GenBank/DDBJ databases">
        <title>Complete genome sequences of three Cupriavidus strains isolated from various Malaysian environments.</title>
        <authorList>
            <person name="Abdullah A.A.-A."/>
            <person name="Shafie N.A.H."/>
            <person name="Lau N.S."/>
        </authorList>
    </citation>
    <scope>NUCLEOTIDE SEQUENCE [LARGE SCALE GENOMIC DNA]</scope>
    <source>
        <strain evidence="1 2">USMAA1020</strain>
    </source>
</reference>
<sequence>MRRVVVEGDGDFGLGQLHVREVDDVAPDQQRVRAVAEQIAGMAGCVAGSGTAWMPGRIASWQNGTGLSP</sequence>
<proteinExistence type="predicted"/>
<protein>
    <submittedName>
        <fullName evidence="1">Uncharacterized protein</fullName>
    </submittedName>
</protein>
<accession>A0ABM6FAE5</accession>
<keyword evidence="2" id="KW-1185">Reference proteome</keyword>
<evidence type="ECO:0000313" key="1">
    <source>
        <dbReference type="EMBL" id="AOZ08673.1"/>
    </source>
</evidence>
<dbReference type="EMBL" id="CP017755">
    <property type="protein sequence ID" value="AOZ08673.1"/>
    <property type="molecule type" value="Genomic_DNA"/>
</dbReference>
<organism evidence="1 2">
    <name type="scientific">Cupriavidus malaysiensis</name>
    <dbReference type="NCBI Taxonomy" id="367825"/>
    <lineage>
        <taxon>Bacteria</taxon>
        <taxon>Pseudomonadati</taxon>
        <taxon>Pseudomonadota</taxon>
        <taxon>Betaproteobacteria</taxon>
        <taxon>Burkholderiales</taxon>
        <taxon>Burkholderiaceae</taxon>
        <taxon>Cupriavidus</taxon>
    </lineage>
</organism>
<evidence type="ECO:0000313" key="2">
    <source>
        <dbReference type="Proteomes" id="UP000177515"/>
    </source>
</evidence>
<dbReference type="Proteomes" id="UP000177515">
    <property type="component" value="Chromosome 2"/>
</dbReference>
<name>A0ABM6FAE5_9BURK</name>
<gene>
    <name evidence="1" type="ORF">BKK80_22340</name>
</gene>